<dbReference type="Pfam" id="PF02698">
    <property type="entry name" value="DUF218"/>
    <property type="match status" value="1"/>
</dbReference>
<feature type="transmembrane region" description="Helical" evidence="1">
    <location>
        <begin position="12"/>
        <end position="34"/>
    </location>
</feature>
<dbReference type="PANTHER" id="PTHR30336:SF4">
    <property type="entry name" value="ENVELOPE BIOGENESIS FACTOR ELYC"/>
    <property type="match status" value="1"/>
</dbReference>
<keyword evidence="1" id="KW-0812">Transmembrane</keyword>
<name>A0ABS7R2P8_9HYPH</name>
<dbReference type="RefSeq" id="WP_223004120.1">
    <property type="nucleotide sequence ID" value="NZ_JAHSQO010000001.1"/>
</dbReference>
<protein>
    <submittedName>
        <fullName evidence="3">YdcF family protein</fullName>
    </submittedName>
</protein>
<dbReference type="Proteomes" id="UP000777661">
    <property type="component" value="Unassembled WGS sequence"/>
</dbReference>
<dbReference type="InterPro" id="IPR003848">
    <property type="entry name" value="DUF218"/>
</dbReference>
<proteinExistence type="predicted"/>
<evidence type="ECO:0000256" key="1">
    <source>
        <dbReference type="SAM" id="Phobius"/>
    </source>
</evidence>
<evidence type="ECO:0000259" key="2">
    <source>
        <dbReference type="Pfam" id="PF02698"/>
    </source>
</evidence>
<dbReference type="PANTHER" id="PTHR30336">
    <property type="entry name" value="INNER MEMBRANE PROTEIN, PROBABLE PERMEASE"/>
    <property type="match status" value="1"/>
</dbReference>
<dbReference type="CDD" id="cd06259">
    <property type="entry name" value="YdcF-like"/>
    <property type="match status" value="1"/>
</dbReference>
<dbReference type="InterPro" id="IPR014729">
    <property type="entry name" value="Rossmann-like_a/b/a_fold"/>
</dbReference>
<comment type="caution">
    <text evidence="3">The sequence shown here is derived from an EMBL/GenBank/DDBJ whole genome shotgun (WGS) entry which is preliminary data.</text>
</comment>
<accession>A0ABS7R2P8</accession>
<organism evidence="3 4">
    <name type="scientific">Nitratireductor rhodophyticola</name>
    <dbReference type="NCBI Taxonomy" id="2854036"/>
    <lineage>
        <taxon>Bacteria</taxon>
        <taxon>Pseudomonadati</taxon>
        <taxon>Pseudomonadota</taxon>
        <taxon>Alphaproteobacteria</taxon>
        <taxon>Hyphomicrobiales</taxon>
        <taxon>Phyllobacteriaceae</taxon>
        <taxon>Nitratireductor</taxon>
    </lineage>
</organism>
<keyword evidence="1" id="KW-1133">Transmembrane helix</keyword>
<reference evidence="3 4" key="1">
    <citation type="submission" date="2021-06" db="EMBL/GenBank/DDBJ databases">
        <title>Nitratireductor porphyridii sp. nov., isolated from a small marine red alga, Porphyridium purpureum in South Korea.</title>
        <authorList>
            <person name="Kim K.H."/>
            <person name="Kristyanto S."/>
            <person name="Jeon C.O."/>
        </authorList>
    </citation>
    <scope>NUCLEOTIDE SEQUENCE [LARGE SCALE GENOMIC DNA]</scope>
    <source>
        <strain evidence="3 4">R6</strain>
    </source>
</reference>
<feature type="domain" description="DUF218" evidence="2">
    <location>
        <begin position="81"/>
        <end position="247"/>
    </location>
</feature>
<evidence type="ECO:0000313" key="3">
    <source>
        <dbReference type="EMBL" id="MBY8915198.1"/>
    </source>
</evidence>
<dbReference type="InterPro" id="IPR051599">
    <property type="entry name" value="Cell_Envelope_Assoc"/>
</dbReference>
<gene>
    <name evidence="3" type="ORF">KVG22_01240</name>
</gene>
<keyword evidence="4" id="KW-1185">Reference proteome</keyword>
<sequence length="269" mass="28987">MFHFISAIGWLFLQPLGLAAILIAVSLVTAFFGWRRLSMMAGGLSFLVLFLSAWTTLGALLLGPLEDRFQKPDPVPERVHGIVVLGGGLEGSINSARGGHELNASGDRFVEAAILARRFPQAKILISGGQGAVFLNGEGDADTAPRLLTALGVDPDRLILENRSRDTYENAAFSREMVQPAAGETWLLVTSAFHMPRAVGVFRKAGFPVMPWPVDYKTAGNEKPGFAEDNALDSLRNVTVGIREWIGLAAYRIAGRTDAFLPAPEASLD</sequence>
<evidence type="ECO:0000313" key="4">
    <source>
        <dbReference type="Proteomes" id="UP000777661"/>
    </source>
</evidence>
<keyword evidence="1" id="KW-0472">Membrane</keyword>
<dbReference type="EMBL" id="JAHSQO010000001">
    <property type="protein sequence ID" value="MBY8915198.1"/>
    <property type="molecule type" value="Genomic_DNA"/>
</dbReference>
<feature type="transmembrane region" description="Helical" evidence="1">
    <location>
        <begin position="46"/>
        <end position="65"/>
    </location>
</feature>
<dbReference type="Gene3D" id="3.40.50.620">
    <property type="entry name" value="HUPs"/>
    <property type="match status" value="1"/>
</dbReference>